<keyword evidence="4" id="KW-1185">Reference proteome</keyword>
<accession>A0AAV2CGE4</accession>
<evidence type="ECO:0000313" key="4">
    <source>
        <dbReference type="Proteomes" id="UP001497516"/>
    </source>
</evidence>
<keyword evidence="2" id="KW-0472">Membrane</keyword>
<feature type="transmembrane region" description="Helical" evidence="2">
    <location>
        <begin position="63"/>
        <end position="84"/>
    </location>
</feature>
<proteinExistence type="predicted"/>
<evidence type="ECO:0000256" key="2">
    <source>
        <dbReference type="SAM" id="Phobius"/>
    </source>
</evidence>
<evidence type="ECO:0000256" key="1">
    <source>
        <dbReference type="SAM" id="MobiDB-lite"/>
    </source>
</evidence>
<dbReference type="EMBL" id="OZ034813">
    <property type="protein sequence ID" value="CAL1355588.1"/>
    <property type="molecule type" value="Genomic_DNA"/>
</dbReference>
<keyword evidence="2" id="KW-0812">Transmembrane</keyword>
<sequence length="163" mass="17895">MASGKEAGSVDKGATASNPKVTAKGVRSKSDPTWAHCSLHQDGKVEISGGNGLALMLQIFRSWLFEFLAQLLLLLVVNVIEVSLNNREYYTKNKKESYDPISLESIDSTVTSHWLSEGEEGSSSRENELDIDELDRALEEEVGDEEDEGDDLENVDLSTFGVV</sequence>
<reference evidence="3 4" key="1">
    <citation type="submission" date="2024-04" db="EMBL/GenBank/DDBJ databases">
        <authorList>
            <person name="Fracassetti M."/>
        </authorList>
    </citation>
    <scope>NUCLEOTIDE SEQUENCE [LARGE SCALE GENOMIC DNA]</scope>
</reference>
<feature type="region of interest" description="Disordered" evidence="1">
    <location>
        <begin position="1"/>
        <end position="32"/>
    </location>
</feature>
<gene>
    <name evidence="3" type="ORF">LTRI10_LOCUS3341</name>
</gene>
<protein>
    <submittedName>
        <fullName evidence="3">Uncharacterized protein</fullName>
    </submittedName>
</protein>
<dbReference type="Proteomes" id="UP001497516">
    <property type="component" value="Chromosome 1"/>
</dbReference>
<feature type="compositionally biased region" description="Acidic residues" evidence="1">
    <location>
        <begin position="140"/>
        <end position="154"/>
    </location>
</feature>
<evidence type="ECO:0000313" key="3">
    <source>
        <dbReference type="EMBL" id="CAL1355588.1"/>
    </source>
</evidence>
<dbReference type="AlphaFoldDB" id="A0AAV2CGE4"/>
<organism evidence="3 4">
    <name type="scientific">Linum trigynum</name>
    <dbReference type="NCBI Taxonomy" id="586398"/>
    <lineage>
        <taxon>Eukaryota</taxon>
        <taxon>Viridiplantae</taxon>
        <taxon>Streptophyta</taxon>
        <taxon>Embryophyta</taxon>
        <taxon>Tracheophyta</taxon>
        <taxon>Spermatophyta</taxon>
        <taxon>Magnoliopsida</taxon>
        <taxon>eudicotyledons</taxon>
        <taxon>Gunneridae</taxon>
        <taxon>Pentapetalae</taxon>
        <taxon>rosids</taxon>
        <taxon>fabids</taxon>
        <taxon>Malpighiales</taxon>
        <taxon>Linaceae</taxon>
        <taxon>Linum</taxon>
    </lineage>
</organism>
<keyword evidence="2" id="KW-1133">Transmembrane helix</keyword>
<name>A0AAV2CGE4_9ROSI</name>
<feature type="region of interest" description="Disordered" evidence="1">
    <location>
        <begin position="139"/>
        <end position="163"/>
    </location>
</feature>